<dbReference type="AlphaFoldDB" id="A0AAU8CV90"/>
<dbReference type="RefSeq" id="WP_353642352.1">
    <property type="nucleotide sequence ID" value="NZ_CP159253.1"/>
</dbReference>
<feature type="transmembrane region" description="Helical" evidence="1">
    <location>
        <begin position="7"/>
        <end position="25"/>
    </location>
</feature>
<evidence type="ECO:0000313" key="2">
    <source>
        <dbReference type="EMBL" id="XCG50119.1"/>
    </source>
</evidence>
<protein>
    <submittedName>
        <fullName evidence="2">Uncharacterized protein</fullName>
    </submittedName>
</protein>
<gene>
    <name evidence="2" type="ORF">ABVK50_06390</name>
</gene>
<organism evidence="2">
    <name type="scientific">Mesorhizobium sp. WSM2240</name>
    <dbReference type="NCBI Taxonomy" id="3228851"/>
    <lineage>
        <taxon>Bacteria</taxon>
        <taxon>Pseudomonadati</taxon>
        <taxon>Pseudomonadota</taxon>
        <taxon>Alphaproteobacteria</taxon>
        <taxon>Hyphomicrobiales</taxon>
        <taxon>Phyllobacteriaceae</taxon>
        <taxon>Mesorhizobium</taxon>
    </lineage>
</organism>
<keyword evidence="1" id="KW-0472">Membrane</keyword>
<reference evidence="2" key="1">
    <citation type="submission" date="2024-06" db="EMBL/GenBank/DDBJ databases">
        <title>Mesorhizobium karijinii sp. nov., a symbiont of the iconic Swainsona formosa from arid Australia.</title>
        <authorList>
            <person name="Hill Y.J."/>
            <person name="Watkin E.L.J."/>
            <person name="O'Hara G.W."/>
            <person name="Terpolilli J."/>
            <person name="Tye M.L."/>
            <person name="Kohlmeier M.G."/>
        </authorList>
    </citation>
    <scope>NUCLEOTIDE SEQUENCE</scope>
    <source>
        <strain evidence="2">WSM2240</strain>
    </source>
</reference>
<name>A0AAU8CV90_9HYPH</name>
<sequence>MSSDRILALLAFALFVGFLGIVGLSVKRVDLLTVLAIGVALAAYDLWTQLRPRRR</sequence>
<keyword evidence="1" id="KW-1133">Transmembrane helix</keyword>
<evidence type="ECO:0000256" key="1">
    <source>
        <dbReference type="SAM" id="Phobius"/>
    </source>
</evidence>
<keyword evidence="1" id="KW-0812">Transmembrane</keyword>
<dbReference type="EMBL" id="CP159253">
    <property type="protein sequence ID" value="XCG50119.1"/>
    <property type="molecule type" value="Genomic_DNA"/>
</dbReference>
<proteinExistence type="predicted"/>
<accession>A0AAU8CV90</accession>
<feature type="transmembrane region" description="Helical" evidence="1">
    <location>
        <begin position="31"/>
        <end position="47"/>
    </location>
</feature>